<reference evidence="12 13" key="1">
    <citation type="journal article" date="2018" name="Nat. Ecol. Evol.">
        <title>Pezizomycetes genomes reveal the molecular basis of ectomycorrhizal truffle lifestyle.</title>
        <authorList>
            <person name="Murat C."/>
            <person name="Payen T."/>
            <person name="Noel B."/>
            <person name="Kuo A."/>
            <person name="Morin E."/>
            <person name="Chen J."/>
            <person name="Kohler A."/>
            <person name="Krizsan K."/>
            <person name="Balestrini R."/>
            <person name="Da Silva C."/>
            <person name="Montanini B."/>
            <person name="Hainaut M."/>
            <person name="Levati E."/>
            <person name="Barry K.W."/>
            <person name="Belfiori B."/>
            <person name="Cichocki N."/>
            <person name="Clum A."/>
            <person name="Dockter R.B."/>
            <person name="Fauchery L."/>
            <person name="Guy J."/>
            <person name="Iotti M."/>
            <person name="Le Tacon F."/>
            <person name="Lindquist E.A."/>
            <person name="Lipzen A."/>
            <person name="Malagnac F."/>
            <person name="Mello A."/>
            <person name="Molinier V."/>
            <person name="Miyauchi S."/>
            <person name="Poulain J."/>
            <person name="Riccioni C."/>
            <person name="Rubini A."/>
            <person name="Sitrit Y."/>
            <person name="Splivallo R."/>
            <person name="Traeger S."/>
            <person name="Wang M."/>
            <person name="Zifcakova L."/>
            <person name="Wipf D."/>
            <person name="Zambonelli A."/>
            <person name="Paolocci F."/>
            <person name="Nowrousian M."/>
            <person name="Ottonello S."/>
            <person name="Baldrian P."/>
            <person name="Spatafora J.W."/>
            <person name="Henrissat B."/>
            <person name="Nagy L.G."/>
            <person name="Aury J.M."/>
            <person name="Wincker P."/>
            <person name="Grigoriev I.V."/>
            <person name="Bonfante P."/>
            <person name="Martin F.M."/>
        </authorList>
    </citation>
    <scope>NUCLEOTIDE SEQUENCE [LARGE SCALE GENOMIC DNA]</scope>
    <source>
        <strain evidence="12 13">CCBAS932</strain>
    </source>
</reference>
<dbReference type="Gene3D" id="3.40.50.300">
    <property type="entry name" value="P-loop containing nucleotide triphosphate hydrolases"/>
    <property type="match status" value="2"/>
</dbReference>
<evidence type="ECO:0000313" key="13">
    <source>
        <dbReference type="Proteomes" id="UP000277580"/>
    </source>
</evidence>
<dbReference type="PANTHER" id="PTHR43788">
    <property type="entry name" value="DNA2/NAM7 HELICASE FAMILY MEMBER"/>
    <property type="match status" value="1"/>
</dbReference>
<dbReference type="InterPro" id="IPR027417">
    <property type="entry name" value="P-loop_NTPase"/>
</dbReference>
<dbReference type="OrthoDB" id="6513042at2759"/>
<evidence type="ECO:0000256" key="3">
    <source>
        <dbReference type="ARBA" id="ARBA00007913"/>
    </source>
</evidence>
<dbReference type="GO" id="GO:0043139">
    <property type="term" value="F:5'-3' DNA helicase activity"/>
    <property type="evidence" value="ECO:0007669"/>
    <property type="project" value="TreeGrafter"/>
</dbReference>
<dbReference type="SMART" id="SM00382">
    <property type="entry name" value="AAA"/>
    <property type="match status" value="1"/>
</dbReference>
<dbReference type="GO" id="GO:0003723">
    <property type="term" value="F:RNA binding"/>
    <property type="evidence" value="ECO:0007669"/>
    <property type="project" value="InterPro"/>
</dbReference>
<keyword evidence="13" id="KW-1185">Reference proteome</keyword>
<evidence type="ECO:0000256" key="9">
    <source>
        <dbReference type="ARBA" id="ARBA00022840"/>
    </source>
</evidence>
<dbReference type="InterPro" id="IPR003593">
    <property type="entry name" value="AAA+_ATPase"/>
</dbReference>
<evidence type="ECO:0000256" key="8">
    <source>
        <dbReference type="ARBA" id="ARBA00022806"/>
    </source>
</evidence>
<keyword evidence="9" id="KW-0067">ATP-binding</keyword>
<dbReference type="Gene3D" id="2.40.30.270">
    <property type="match status" value="1"/>
</dbReference>
<organism evidence="12 13">
    <name type="scientific">Morchella conica CCBAS932</name>
    <dbReference type="NCBI Taxonomy" id="1392247"/>
    <lineage>
        <taxon>Eukaryota</taxon>
        <taxon>Fungi</taxon>
        <taxon>Dikarya</taxon>
        <taxon>Ascomycota</taxon>
        <taxon>Pezizomycotina</taxon>
        <taxon>Pezizomycetes</taxon>
        <taxon>Pezizales</taxon>
        <taxon>Morchellaceae</taxon>
        <taxon>Morchella</taxon>
    </lineage>
</organism>
<evidence type="ECO:0000256" key="2">
    <source>
        <dbReference type="ARBA" id="ARBA00004496"/>
    </source>
</evidence>
<dbReference type="Pfam" id="PF13087">
    <property type="entry name" value="AAA_12"/>
    <property type="match status" value="1"/>
</dbReference>
<keyword evidence="6" id="KW-0547">Nucleotide-binding</keyword>
<dbReference type="Proteomes" id="UP000277580">
    <property type="component" value="Unassembled WGS sequence"/>
</dbReference>
<dbReference type="Pfam" id="PF21138">
    <property type="entry name" value="SMUBP-2_HCS1_1B"/>
    <property type="match status" value="1"/>
</dbReference>
<name>A0A3N4KMQ6_9PEZI</name>
<dbReference type="FunFam" id="3.40.50.300:FF:000326">
    <property type="entry name" value="P-loop containing nucleoside triphosphate hydrolase"/>
    <property type="match status" value="1"/>
</dbReference>
<dbReference type="GO" id="GO:0005737">
    <property type="term" value="C:cytoplasm"/>
    <property type="evidence" value="ECO:0007669"/>
    <property type="project" value="UniProtKB-SubCell"/>
</dbReference>
<dbReference type="CDD" id="cd18044">
    <property type="entry name" value="DEXXQc_SMUBP2"/>
    <property type="match status" value="1"/>
</dbReference>
<dbReference type="Pfam" id="PF13086">
    <property type="entry name" value="AAA_11"/>
    <property type="match status" value="1"/>
</dbReference>
<dbReference type="FunCoup" id="A0A3N4KMQ6">
    <property type="interactions" value="549"/>
</dbReference>
<dbReference type="GO" id="GO:0016787">
    <property type="term" value="F:hydrolase activity"/>
    <property type="evidence" value="ECO:0007669"/>
    <property type="project" value="UniProtKB-KW"/>
</dbReference>
<dbReference type="InterPro" id="IPR047187">
    <property type="entry name" value="SF1_C_Upf1"/>
</dbReference>
<keyword evidence="8 12" id="KW-0347">Helicase</keyword>
<dbReference type="SUPFAM" id="SSF52540">
    <property type="entry name" value="P-loop containing nucleoside triphosphate hydrolases"/>
    <property type="match status" value="1"/>
</dbReference>
<sequence>MDIADFSTTQLALLTAERNADITQQTTLISQLPPTALVRHGLAITNLLPASQRTGFGGRTILELEPDNAIVSDGKIPPHGVRQGDIVRVEVQPGGSATKKEKSELSDNGVEGVVHRVFEGRIAVSVSPKSDDGGGVDRVLTAGKRLWVVKLANEVTFSRMEKTMGLLKGIGESGGGSGLVDVLFGRRTPAVLKSGYEREDISWFDGGLNDSQKEAVRFALASPEVALIHGPPGTGKTQTLLELILQLVTPPPSSSGEPATPKKILVCGPSNISVDNIVLRLPAALPIIRLGHPARLLPRVLERSLDALTRTSEAGEIVSDVRREMDDLLSKLNAAGKSRIKGKARKDGWSQVRDLRGEYRRREDKCVTEVVRGSKVVLCTLHGAGSRQILSERFDVVIIDEGSQALEAQCWIPLLMTRGGVQKLVIAGDPMQLPPTIKSVTGSMSAPVLDKPAHKTEVPDSLEVTLFSRLLTLHGEGIKRLLNTQYRMHADIMAFPSKELYGGLLIAHESVKEHLLTTLPYEVQETEDTAAPVVFIDTQGGEFPEDVAGDPVKSKAVALASESRSNLLEARLVALHVKALIDAGVREGDVGVLTPYNAQVALISKFLREAYPGVEVNSVDSFQGREKEAVVISLVRSNEKRETGFLKDVRRINVAVTRARRHLCVVGDSETVGRERGFLRRWMEWLGDEAVVRYPDVGDVLGGWVAGLNVVE</sequence>
<protein>
    <recommendedName>
        <fullName evidence="4">DNA helicase</fullName>
        <ecNumber evidence="4">3.6.4.12</ecNumber>
    </recommendedName>
</protein>
<dbReference type="EC" id="3.6.4.12" evidence="4"/>
<keyword evidence="10" id="KW-0539">Nucleus</keyword>
<evidence type="ECO:0000256" key="1">
    <source>
        <dbReference type="ARBA" id="ARBA00004123"/>
    </source>
</evidence>
<evidence type="ECO:0000256" key="4">
    <source>
        <dbReference type="ARBA" id="ARBA00012551"/>
    </source>
</evidence>
<evidence type="ECO:0000256" key="7">
    <source>
        <dbReference type="ARBA" id="ARBA00022801"/>
    </source>
</evidence>
<feature type="domain" description="AAA+ ATPase" evidence="11">
    <location>
        <begin position="222"/>
        <end position="462"/>
    </location>
</feature>
<comment type="subcellular location">
    <subcellularLocation>
        <location evidence="2">Cytoplasm</location>
    </subcellularLocation>
    <subcellularLocation>
        <location evidence="1">Nucleus</location>
    </subcellularLocation>
</comment>
<keyword evidence="7" id="KW-0378">Hydrolase</keyword>
<dbReference type="InParanoid" id="A0A3N4KMQ6"/>
<gene>
    <name evidence="12" type="ORF">P167DRAFT_524052</name>
</gene>
<dbReference type="InterPro" id="IPR050534">
    <property type="entry name" value="Coronavir_polyprotein_1ab"/>
</dbReference>
<dbReference type="InterPro" id="IPR041677">
    <property type="entry name" value="DNA2/NAM7_AAA_11"/>
</dbReference>
<dbReference type="AlphaFoldDB" id="A0A3N4KMQ6"/>
<accession>A0A3N4KMQ6</accession>
<dbReference type="GO" id="GO:0005634">
    <property type="term" value="C:nucleus"/>
    <property type="evidence" value="ECO:0007669"/>
    <property type="project" value="UniProtKB-SubCell"/>
</dbReference>
<dbReference type="PANTHER" id="PTHR43788:SF8">
    <property type="entry name" value="DNA-BINDING PROTEIN SMUBP-2"/>
    <property type="match status" value="1"/>
</dbReference>
<keyword evidence="5" id="KW-0963">Cytoplasm</keyword>
<dbReference type="CDD" id="cd18808">
    <property type="entry name" value="SF1_C_Upf1"/>
    <property type="match status" value="1"/>
</dbReference>
<dbReference type="EMBL" id="ML119133">
    <property type="protein sequence ID" value="RPB11847.1"/>
    <property type="molecule type" value="Genomic_DNA"/>
</dbReference>
<evidence type="ECO:0000256" key="5">
    <source>
        <dbReference type="ARBA" id="ARBA00022490"/>
    </source>
</evidence>
<dbReference type="GO" id="GO:0005524">
    <property type="term" value="F:ATP binding"/>
    <property type="evidence" value="ECO:0007669"/>
    <property type="project" value="UniProtKB-KW"/>
</dbReference>
<evidence type="ECO:0000313" key="12">
    <source>
        <dbReference type="EMBL" id="RPB11847.1"/>
    </source>
</evidence>
<dbReference type="InterPro" id="IPR048761">
    <property type="entry name" value="SMUBP-2_HCS1_1B"/>
</dbReference>
<comment type="similarity">
    <text evidence="3">Belongs to the DNA2/NAM7 helicase family.</text>
</comment>
<evidence type="ECO:0000256" key="6">
    <source>
        <dbReference type="ARBA" id="ARBA00022741"/>
    </source>
</evidence>
<dbReference type="GO" id="GO:0005694">
    <property type="term" value="C:chromosome"/>
    <property type="evidence" value="ECO:0007669"/>
    <property type="project" value="UniProtKB-ARBA"/>
</dbReference>
<evidence type="ECO:0000259" key="11">
    <source>
        <dbReference type="SMART" id="SM00382"/>
    </source>
</evidence>
<evidence type="ECO:0000256" key="10">
    <source>
        <dbReference type="ARBA" id="ARBA00023242"/>
    </source>
</evidence>
<dbReference type="InterPro" id="IPR041679">
    <property type="entry name" value="DNA2/NAM7-like_C"/>
</dbReference>
<proteinExistence type="inferred from homology"/>